<dbReference type="InterPro" id="IPR039374">
    <property type="entry name" value="SIP_fam"/>
</dbReference>
<dbReference type="GO" id="GO:0051537">
    <property type="term" value="F:2 iron, 2 sulfur cluster binding"/>
    <property type="evidence" value="ECO:0007669"/>
    <property type="project" value="InterPro"/>
</dbReference>
<reference evidence="3 4" key="1">
    <citation type="journal article" date="2020" name="Int. J. Syst. Evol. Microbiol.">
        <title>Reclassification of Streptomyces castelarensis and Streptomyces sporoclivatus as later heterotypic synonyms of Streptomyces antimycoticus.</title>
        <authorList>
            <person name="Komaki H."/>
            <person name="Tamura T."/>
        </authorList>
    </citation>
    <scope>NUCLEOTIDE SEQUENCE [LARGE SCALE GENOMIC DNA]</scope>
    <source>
        <strain evidence="3 4">NBRC 13459</strain>
    </source>
</reference>
<evidence type="ECO:0008006" key="5">
    <source>
        <dbReference type="Google" id="ProtNLM"/>
    </source>
</evidence>
<gene>
    <name evidence="3" type="ORF">SVIO_100190</name>
</gene>
<dbReference type="PANTHER" id="PTHR30157:SF0">
    <property type="entry name" value="NADPH-DEPENDENT FERRIC-CHELATE REDUCTASE"/>
    <property type="match status" value="1"/>
</dbReference>
<feature type="domain" description="FAD-binding FR-type" evidence="2">
    <location>
        <begin position="1"/>
        <end position="100"/>
    </location>
</feature>
<evidence type="ECO:0000259" key="1">
    <source>
        <dbReference type="PROSITE" id="PS51085"/>
    </source>
</evidence>
<dbReference type="InterPro" id="IPR036010">
    <property type="entry name" value="2Fe-2S_ferredoxin-like_sf"/>
</dbReference>
<keyword evidence="4" id="KW-1185">Reference proteome</keyword>
<dbReference type="PRINTS" id="PR00409">
    <property type="entry name" value="PHDIOXRDTASE"/>
</dbReference>
<dbReference type="InterPro" id="IPR039261">
    <property type="entry name" value="FNR_nucleotide-bd"/>
</dbReference>
<feature type="domain" description="FAD-binding FR-type" evidence="2">
    <location>
        <begin position="327"/>
        <end position="455"/>
    </location>
</feature>
<dbReference type="Gene3D" id="3.40.50.80">
    <property type="entry name" value="Nucleotide-binding domain of ferredoxin-NADP reductase (FNR) module"/>
    <property type="match status" value="2"/>
</dbReference>
<dbReference type="Pfam" id="PF00111">
    <property type="entry name" value="Fer2"/>
    <property type="match status" value="1"/>
</dbReference>
<dbReference type="CDD" id="cd06185">
    <property type="entry name" value="PDR_like"/>
    <property type="match status" value="1"/>
</dbReference>
<name>A0A4D4LJC0_STRVO</name>
<proteinExistence type="predicted"/>
<protein>
    <recommendedName>
        <fullName evidence="5">FAD-binding FR-type domain-containing protein</fullName>
    </recommendedName>
</protein>
<dbReference type="SUPFAM" id="SSF54292">
    <property type="entry name" value="2Fe-2S ferredoxin-like"/>
    <property type="match status" value="1"/>
</dbReference>
<dbReference type="InterPro" id="IPR007037">
    <property type="entry name" value="SIP_rossman_dom"/>
</dbReference>
<dbReference type="PROSITE" id="PS51384">
    <property type="entry name" value="FAD_FR"/>
    <property type="match status" value="2"/>
</dbReference>
<dbReference type="Gene3D" id="2.40.30.10">
    <property type="entry name" value="Translation factors"/>
    <property type="match status" value="2"/>
</dbReference>
<dbReference type="Pfam" id="PF04954">
    <property type="entry name" value="SIP"/>
    <property type="match status" value="1"/>
</dbReference>
<comment type="caution">
    <text evidence="3">The sequence shown here is derived from an EMBL/GenBank/DDBJ whole genome shotgun (WGS) entry which is preliminary data.</text>
</comment>
<dbReference type="InterPro" id="IPR017927">
    <property type="entry name" value="FAD-bd_FR_type"/>
</dbReference>
<organism evidence="3 4">
    <name type="scientific">Streptomyces violaceusniger</name>
    <dbReference type="NCBI Taxonomy" id="68280"/>
    <lineage>
        <taxon>Bacteria</taxon>
        <taxon>Bacillati</taxon>
        <taxon>Actinomycetota</taxon>
        <taxon>Actinomycetes</taxon>
        <taxon>Kitasatosporales</taxon>
        <taxon>Streptomycetaceae</taxon>
        <taxon>Streptomyces</taxon>
        <taxon>Streptomyces violaceusniger group</taxon>
    </lineage>
</organism>
<dbReference type="InterPro" id="IPR006058">
    <property type="entry name" value="2Fe2S_fd_BS"/>
</dbReference>
<evidence type="ECO:0000313" key="4">
    <source>
        <dbReference type="Proteomes" id="UP000301309"/>
    </source>
</evidence>
<dbReference type="Pfam" id="PF08021">
    <property type="entry name" value="FAD_binding_9"/>
    <property type="match status" value="1"/>
</dbReference>
<dbReference type="InterPro" id="IPR012675">
    <property type="entry name" value="Beta-grasp_dom_sf"/>
</dbReference>
<evidence type="ECO:0000259" key="2">
    <source>
        <dbReference type="PROSITE" id="PS51384"/>
    </source>
</evidence>
<dbReference type="SUPFAM" id="SSF63380">
    <property type="entry name" value="Riboflavin synthase domain-like"/>
    <property type="match status" value="2"/>
</dbReference>
<dbReference type="InterPro" id="IPR013113">
    <property type="entry name" value="SIP_FAD-bd"/>
</dbReference>
<evidence type="ECO:0000313" key="3">
    <source>
        <dbReference type="EMBL" id="GDY59396.1"/>
    </source>
</evidence>
<accession>A0A4D4LJC0</accession>
<dbReference type="PROSITE" id="PS51085">
    <property type="entry name" value="2FE2S_FER_2"/>
    <property type="match status" value="1"/>
</dbReference>
<dbReference type="Gene3D" id="3.10.20.30">
    <property type="match status" value="1"/>
</dbReference>
<dbReference type="GO" id="GO:0016491">
    <property type="term" value="F:oxidoreductase activity"/>
    <property type="evidence" value="ECO:0007669"/>
    <property type="project" value="InterPro"/>
</dbReference>
<dbReference type="PANTHER" id="PTHR30157">
    <property type="entry name" value="FERRIC REDUCTASE, NADPH-DEPENDENT"/>
    <property type="match status" value="1"/>
</dbReference>
<dbReference type="InterPro" id="IPR001041">
    <property type="entry name" value="2Fe-2S_ferredoxin-type"/>
</dbReference>
<feature type="domain" description="2Fe-2S ferredoxin-type" evidence="1">
    <location>
        <begin position="223"/>
        <end position="321"/>
    </location>
</feature>
<dbReference type="Proteomes" id="UP000301309">
    <property type="component" value="Unassembled WGS sequence"/>
</dbReference>
<dbReference type="EMBL" id="BJHW01000002">
    <property type="protein sequence ID" value="GDY59396.1"/>
    <property type="molecule type" value="Genomic_DNA"/>
</dbReference>
<dbReference type="PROSITE" id="PS00197">
    <property type="entry name" value="2FE2S_FER_1"/>
    <property type="match status" value="1"/>
</dbReference>
<dbReference type="AlphaFoldDB" id="A0A4D4LJC0"/>
<dbReference type="CDD" id="cd06193">
    <property type="entry name" value="siderophore_interacting"/>
    <property type="match status" value="1"/>
</dbReference>
<dbReference type="SUPFAM" id="SSF52343">
    <property type="entry name" value="Ferredoxin reductase-like, C-terminal NADP-linked domain"/>
    <property type="match status" value="1"/>
</dbReference>
<dbReference type="InterPro" id="IPR017938">
    <property type="entry name" value="Riboflavin_synthase-like_b-brl"/>
</dbReference>
<dbReference type="CDD" id="cd00207">
    <property type="entry name" value="fer2"/>
    <property type="match status" value="1"/>
</dbReference>
<sequence length="583" mass="63209">MQQTVVDHIEQVAEDVVSLVLRGATGPLAPWEPGAHIDVTLPNWLTRQYSLCGDPADRESYRVAVRHDRLSRGGSEYIHRFLRQGRALDVSLPRNHFPLLPAPEYLFLAGGIGITPILPMLRAAAASDVPASLVYLGQSVASMPFVDDLRASFGDRVRIVATRRQGRPDFASVASALSPGAVVYACGPGPMLAAAEAAFPSGRLYAERFRPAPRSFAPNTAFEAVCARSGRTVPVPADESLLDALTHAGFPVAAGCREGVCGSCEVAVLDGEPEHRDDIGAPAGGCTPVCPAPCPRGSSWTCDQAASGPRLNARNDMLPKVRTPDSRQMIRLEVRRNTRLTPTFSTITLVGPELEHLKPMGFDQMVRLFFPREGQDGLRMPKLSSEAWMAELLLLPKSRRPWVRNFTIRRTRPELGEVDIEFALHGDTPAATWARRARPGDPAGIFDMGMSYLPPAHAEWQLLAGDESAVPAILAILEHAPASLVAEVFLEVPGTADIRTDITAPEGVRVRWLARDGADVLPGGPTLDAIRTSSLRPGRFYTWVAGEAGLATGLRRHLVRDRGVPKPDIAFFGYWRHGRSSPG</sequence>